<dbReference type="STRING" id="329046.A0A1Y2CBN8"/>
<dbReference type="SMART" id="SM00239">
    <property type="entry name" value="C2"/>
    <property type="match status" value="1"/>
</dbReference>
<evidence type="ECO:0000256" key="1">
    <source>
        <dbReference type="ARBA" id="ARBA00012368"/>
    </source>
</evidence>
<feature type="domain" description="C2" evidence="5">
    <location>
        <begin position="17"/>
        <end position="148"/>
    </location>
</feature>
<evidence type="ECO:0000313" key="6">
    <source>
        <dbReference type="EMBL" id="ORY43745.1"/>
    </source>
</evidence>
<dbReference type="AlphaFoldDB" id="A0A1Y2CBN8"/>
<dbReference type="GO" id="GO:0004435">
    <property type="term" value="F:phosphatidylinositol-4,5-bisphosphate phospholipase C activity"/>
    <property type="evidence" value="ECO:0007669"/>
    <property type="project" value="UniProtKB-EC"/>
</dbReference>
<keyword evidence="3" id="KW-0442">Lipid degradation</keyword>
<evidence type="ECO:0000256" key="2">
    <source>
        <dbReference type="ARBA" id="ARBA00022801"/>
    </source>
</evidence>
<dbReference type="Gene3D" id="2.60.40.150">
    <property type="entry name" value="C2 domain"/>
    <property type="match status" value="1"/>
</dbReference>
<dbReference type="CDD" id="cd00275">
    <property type="entry name" value="C2_PLC_like"/>
    <property type="match status" value="1"/>
</dbReference>
<evidence type="ECO:0000313" key="7">
    <source>
        <dbReference type="Proteomes" id="UP000193642"/>
    </source>
</evidence>
<dbReference type="OrthoDB" id="269822at2759"/>
<dbReference type="InterPro" id="IPR001192">
    <property type="entry name" value="PI-PLC_fam"/>
</dbReference>
<dbReference type="GO" id="GO:0051209">
    <property type="term" value="P:release of sequestered calcium ion into cytosol"/>
    <property type="evidence" value="ECO:0007669"/>
    <property type="project" value="TreeGrafter"/>
</dbReference>
<gene>
    <name evidence="6" type="ORF">BCR33DRAFT_247347</name>
</gene>
<dbReference type="PANTHER" id="PTHR10336:SF36">
    <property type="entry name" value="1-PHOSPHATIDYLINOSITOL 4,5-BISPHOSPHATE PHOSPHODIESTERASE BETA-4"/>
    <property type="match status" value="1"/>
</dbReference>
<dbReference type="PANTHER" id="PTHR10336">
    <property type="entry name" value="PHOSPHOINOSITIDE-SPECIFIC PHOSPHOLIPASE C FAMILY PROTEIN"/>
    <property type="match status" value="1"/>
</dbReference>
<dbReference type="InterPro" id="IPR000008">
    <property type="entry name" value="C2_dom"/>
</dbReference>
<dbReference type="PROSITE" id="PS50004">
    <property type="entry name" value="C2"/>
    <property type="match status" value="1"/>
</dbReference>
<reference evidence="6 7" key="1">
    <citation type="submission" date="2016-07" db="EMBL/GenBank/DDBJ databases">
        <title>Pervasive Adenine N6-methylation of Active Genes in Fungi.</title>
        <authorList>
            <consortium name="DOE Joint Genome Institute"/>
            <person name="Mondo S.J."/>
            <person name="Dannebaum R.O."/>
            <person name="Kuo R.C."/>
            <person name="Labutti K."/>
            <person name="Haridas S."/>
            <person name="Kuo A."/>
            <person name="Salamov A."/>
            <person name="Ahrendt S.R."/>
            <person name="Lipzen A."/>
            <person name="Sullivan W."/>
            <person name="Andreopoulos W.B."/>
            <person name="Clum A."/>
            <person name="Lindquist E."/>
            <person name="Daum C."/>
            <person name="Ramamoorthy G.K."/>
            <person name="Gryganskyi A."/>
            <person name="Culley D."/>
            <person name="Magnuson J.K."/>
            <person name="James T.Y."/>
            <person name="O'Malley M.A."/>
            <person name="Stajich J.E."/>
            <person name="Spatafora J.W."/>
            <person name="Visel A."/>
            <person name="Grigoriev I.V."/>
        </authorList>
    </citation>
    <scope>NUCLEOTIDE SEQUENCE [LARGE SCALE GENOMIC DNA]</scope>
    <source>
        <strain evidence="6 7">JEL800</strain>
    </source>
</reference>
<keyword evidence="7" id="KW-1185">Reference proteome</keyword>
<dbReference type="EMBL" id="MCGO01000024">
    <property type="protein sequence ID" value="ORY43745.1"/>
    <property type="molecule type" value="Genomic_DNA"/>
</dbReference>
<protein>
    <recommendedName>
        <fullName evidence="1">phosphoinositide phospholipase C</fullName>
        <ecNumber evidence="1">3.1.4.11</ecNumber>
    </recommendedName>
</protein>
<evidence type="ECO:0000259" key="5">
    <source>
        <dbReference type="PROSITE" id="PS50004"/>
    </source>
</evidence>
<dbReference type="Proteomes" id="UP000193642">
    <property type="component" value="Unassembled WGS sequence"/>
</dbReference>
<keyword evidence="4" id="KW-0443">Lipid metabolism</keyword>
<evidence type="ECO:0000256" key="3">
    <source>
        <dbReference type="ARBA" id="ARBA00022963"/>
    </source>
</evidence>
<organism evidence="6 7">
    <name type="scientific">Rhizoclosmatium globosum</name>
    <dbReference type="NCBI Taxonomy" id="329046"/>
    <lineage>
        <taxon>Eukaryota</taxon>
        <taxon>Fungi</taxon>
        <taxon>Fungi incertae sedis</taxon>
        <taxon>Chytridiomycota</taxon>
        <taxon>Chytridiomycota incertae sedis</taxon>
        <taxon>Chytridiomycetes</taxon>
        <taxon>Chytridiales</taxon>
        <taxon>Chytriomycetaceae</taxon>
        <taxon>Rhizoclosmatium</taxon>
    </lineage>
</organism>
<dbReference type="EC" id="3.1.4.11" evidence="1"/>
<dbReference type="GO" id="GO:0016042">
    <property type="term" value="P:lipid catabolic process"/>
    <property type="evidence" value="ECO:0007669"/>
    <property type="project" value="UniProtKB-KW"/>
</dbReference>
<comment type="caution">
    <text evidence="6">The sequence shown here is derived from an EMBL/GenBank/DDBJ whole genome shotgun (WGS) entry which is preliminary data.</text>
</comment>
<dbReference type="GO" id="GO:0048015">
    <property type="term" value="P:phosphatidylinositol-mediated signaling"/>
    <property type="evidence" value="ECO:0007669"/>
    <property type="project" value="TreeGrafter"/>
</dbReference>
<dbReference type="SUPFAM" id="SSF49562">
    <property type="entry name" value="C2 domain (Calcium/lipid-binding domain, CaLB)"/>
    <property type="match status" value="1"/>
</dbReference>
<accession>A0A1Y2CBN8</accession>
<evidence type="ECO:0000256" key="4">
    <source>
        <dbReference type="ARBA" id="ARBA00023098"/>
    </source>
</evidence>
<name>A0A1Y2CBN8_9FUNG</name>
<proteinExistence type="predicted"/>
<keyword evidence="2" id="KW-0378">Hydrolase</keyword>
<sequence length="166" mass="18911">MWISRQVWLREWKWRVVDGEWRFFGGLEGEEGRVMTLQVRVISGQQLPGTKDGGGAAGRLIHSPPWVEIEVVGSEADCMRYKTKPSSSGGFNAIWKEEFRFQVLDPGLAVLRFCVISSENRLTNEVIGRYSIALDNLELGYRHVPLLNRNGEVIPFSTLFLHLSMM</sequence>
<dbReference type="Pfam" id="PF00168">
    <property type="entry name" value="C2"/>
    <property type="match status" value="1"/>
</dbReference>
<dbReference type="InterPro" id="IPR035892">
    <property type="entry name" value="C2_domain_sf"/>
</dbReference>